<dbReference type="Proteomes" id="UP001152795">
    <property type="component" value="Unassembled WGS sequence"/>
</dbReference>
<dbReference type="AlphaFoldDB" id="A0A6S7JUI9"/>
<evidence type="ECO:0000256" key="1">
    <source>
        <dbReference type="SAM" id="MobiDB-lite"/>
    </source>
</evidence>
<dbReference type="EMBL" id="CACRXK020010792">
    <property type="protein sequence ID" value="CAB4020122.1"/>
    <property type="molecule type" value="Genomic_DNA"/>
</dbReference>
<reference evidence="2" key="1">
    <citation type="submission" date="2020-04" db="EMBL/GenBank/DDBJ databases">
        <authorList>
            <person name="Alioto T."/>
            <person name="Alioto T."/>
            <person name="Gomez Garrido J."/>
        </authorList>
    </citation>
    <scope>NUCLEOTIDE SEQUENCE</scope>
    <source>
        <strain evidence="2">A484AB</strain>
    </source>
</reference>
<feature type="compositionally biased region" description="Low complexity" evidence="1">
    <location>
        <begin position="99"/>
        <end position="123"/>
    </location>
</feature>
<evidence type="ECO:0000313" key="2">
    <source>
        <dbReference type="EMBL" id="CAB4020122.1"/>
    </source>
</evidence>
<organism evidence="2 3">
    <name type="scientific">Paramuricea clavata</name>
    <name type="common">Red gorgonian</name>
    <name type="synonym">Violescent sea-whip</name>
    <dbReference type="NCBI Taxonomy" id="317549"/>
    <lineage>
        <taxon>Eukaryota</taxon>
        <taxon>Metazoa</taxon>
        <taxon>Cnidaria</taxon>
        <taxon>Anthozoa</taxon>
        <taxon>Octocorallia</taxon>
        <taxon>Malacalcyonacea</taxon>
        <taxon>Plexauridae</taxon>
        <taxon>Paramuricea</taxon>
    </lineage>
</organism>
<proteinExistence type="predicted"/>
<keyword evidence="3" id="KW-1185">Reference proteome</keyword>
<feature type="region of interest" description="Disordered" evidence="1">
    <location>
        <begin position="99"/>
        <end position="143"/>
    </location>
</feature>
<protein>
    <submittedName>
        <fullName evidence="2">Uncharacterized protein</fullName>
    </submittedName>
</protein>
<accession>A0A6S7JUI9</accession>
<evidence type="ECO:0000313" key="3">
    <source>
        <dbReference type="Proteomes" id="UP001152795"/>
    </source>
</evidence>
<sequence>MSKGDFSGCSFLNNRSSSSSYLTNQALRRVRHLHTSIATQKWRKSRVNDERSLNIKKCLADLSPRAQAFAISLGPVAGSASPIKCQPCVYSARDSSRVSRSYQRTTSSRDSSRLTNSRESSSRGNSKCGRCHNGIDRDQSGIPSTSGVHCVNMNAINGHDPYTVIQHGAFIPRRRILTHKPRQRRCKWTENLDIPLDELRLDHDETGSGKPPEVKKTLPSVVVTKSDQVYSNVRQTLDVKNVRLKTPPPSPSVRHINVHLPAS</sequence>
<comment type="caution">
    <text evidence="2">The sequence shown here is derived from an EMBL/GenBank/DDBJ whole genome shotgun (WGS) entry which is preliminary data.</text>
</comment>
<gene>
    <name evidence="2" type="ORF">PACLA_8A070445</name>
</gene>
<name>A0A6S7JUI9_PARCT</name>